<comment type="subcellular location">
    <subcellularLocation>
        <location evidence="1">Nucleus</location>
    </subcellularLocation>
</comment>
<organism evidence="8">
    <name type="scientific">Magallana gigas</name>
    <name type="common">Pacific oyster</name>
    <name type="synonym">Crassostrea gigas</name>
    <dbReference type="NCBI Taxonomy" id="29159"/>
    <lineage>
        <taxon>Eukaryota</taxon>
        <taxon>Metazoa</taxon>
        <taxon>Spiralia</taxon>
        <taxon>Lophotrochozoa</taxon>
        <taxon>Mollusca</taxon>
        <taxon>Bivalvia</taxon>
        <taxon>Autobranchia</taxon>
        <taxon>Pteriomorphia</taxon>
        <taxon>Ostreida</taxon>
        <taxon>Ostreoidea</taxon>
        <taxon>Ostreidae</taxon>
        <taxon>Magallana</taxon>
    </lineage>
</organism>
<gene>
    <name evidence="8" type="ORF">CGI_10016055</name>
</gene>
<feature type="domain" description="Macro" evidence="7">
    <location>
        <begin position="197"/>
        <end position="383"/>
    </location>
</feature>
<dbReference type="AlphaFoldDB" id="K1Q2J8"/>
<evidence type="ECO:0000313" key="8">
    <source>
        <dbReference type="EMBL" id="EKC25584.1"/>
    </source>
</evidence>
<dbReference type="GO" id="GO:0005737">
    <property type="term" value="C:cytoplasm"/>
    <property type="evidence" value="ECO:0007669"/>
    <property type="project" value="TreeGrafter"/>
</dbReference>
<dbReference type="EMBL" id="JH816736">
    <property type="protein sequence ID" value="EKC25584.1"/>
    <property type="molecule type" value="Genomic_DNA"/>
</dbReference>
<protein>
    <submittedName>
        <fullName evidence="8">Poly [ADP-ribose] polymerase 14</fullName>
    </submittedName>
</protein>
<dbReference type="GO" id="GO:1990404">
    <property type="term" value="F:NAD+-protein mono-ADP-ribosyltransferase activity"/>
    <property type="evidence" value="ECO:0007669"/>
    <property type="project" value="TreeGrafter"/>
</dbReference>
<evidence type="ECO:0000256" key="1">
    <source>
        <dbReference type="ARBA" id="ARBA00004123"/>
    </source>
</evidence>
<keyword evidence="3" id="KW-0808">Transferase</keyword>
<feature type="domain" description="Macro" evidence="7">
    <location>
        <begin position="1"/>
        <end position="166"/>
    </location>
</feature>
<dbReference type="PANTHER" id="PTHR14453:SF70">
    <property type="entry name" value="PROTEIN MONO-ADP-RIBOSYLTRANSFERASE PARP9"/>
    <property type="match status" value="1"/>
</dbReference>
<accession>K1Q2J8</accession>
<feature type="region of interest" description="Disordered" evidence="6">
    <location>
        <begin position="386"/>
        <end position="407"/>
    </location>
</feature>
<keyword evidence="2" id="KW-0328">Glycosyltransferase</keyword>
<dbReference type="Pfam" id="PF01661">
    <property type="entry name" value="Macro"/>
    <property type="match status" value="2"/>
</dbReference>
<sequence>MRGDVTKLKVDVLVNAANGMLGLALAISKAGGKSIQEESRTYFVSKGTVPDGVAIPAQPGEFSCKRLIHAAGPRWRDGSHNEEQLLKKAIFKCLELTDRYKHSSIAIPALSAGVLGYPVAESVRVILDAIESYIKTVPSSSIKEVYFCDVDDTIVKEFVICLKRKFGLEVKEFSGDEHVQKSPVENTGSDSEEEKPRRSRSRSEKPICEIKVISGELAKMRVDVIVSSTDKSLNLTLAATSKSLLRAGGESLQDECIMKYKHGVQPGEVAMTMGGNLHCKQVYHGTIKKWDHNRGDALNKFTEFVDNCLRTADKNWMSTIAFPAIGTGRLGYSPDLSAKTMLKCCRDFLRHNSSTLLKEIIFVVYHEDKDTLQTFQSVMSLEDVSRGTETSRSSYPQRRSTDYGRKDKSFKSNKLNFEIHQGDITQERSDVVVNRVTESLDLSKGAASKAILKAAGDNIQTECRRGGKSYI</sequence>
<feature type="domain" description="Macro" evidence="7">
    <location>
        <begin position="404"/>
        <end position="471"/>
    </location>
</feature>
<dbReference type="InterPro" id="IPR052056">
    <property type="entry name" value="Mono-ARTD/PARP"/>
</dbReference>
<evidence type="ECO:0000256" key="4">
    <source>
        <dbReference type="ARBA" id="ARBA00023027"/>
    </source>
</evidence>
<dbReference type="GO" id="GO:0070212">
    <property type="term" value="P:protein poly-ADP-ribosylation"/>
    <property type="evidence" value="ECO:0007669"/>
    <property type="project" value="TreeGrafter"/>
</dbReference>
<dbReference type="GO" id="GO:0003950">
    <property type="term" value="F:NAD+ poly-ADP-ribosyltransferase activity"/>
    <property type="evidence" value="ECO:0007669"/>
    <property type="project" value="TreeGrafter"/>
</dbReference>
<dbReference type="InterPro" id="IPR043472">
    <property type="entry name" value="Macro_dom-like"/>
</dbReference>
<dbReference type="GO" id="GO:0005634">
    <property type="term" value="C:nucleus"/>
    <property type="evidence" value="ECO:0007669"/>
    <property type="project" value="UniProtKB-SubCell"/>
</dbReference>
<dbReference type="HOGENOM" id="CLU_034813_0_0_1"/>
<feature type="compositionally biased region" description="Polar residues" evidence="6">
    <location>
        <begin position="387"/>
        <end position="398"/>
    </location>
</feature>
<dbReference type="GO" id="GO:0060335">
    <property type="term" value="P:positive regulation of type II interferon-mediated signaling pathway"/>
    <property type="evidence" value="ECO:0007669"/>
    <property type="project" value="TreeGrafter"/>
</dbReference>
<evidence type="ECO:0000259" key="7">
    <source>
        <dbReference type="PROSITE" id="PS51154"/>
    </source>
</evidence>
<keyword evidence="4" id="KW-0520">NAD</keyword>
<dbReference type="Gene3D" id="3.40.220.10">
    <property type="entry name" value="Leucine Aminopeptidase, subunit E, domain 1"/>
    <property type="match status" value="3"/>
</dbReference>
<dbReference type="SUPFAM" id="SSF52949">
    <property type="entry name" value="Macro domain-like"/>
    <property type="match status" value="3"/>
</dbReference>
<evidence type="ECO:0000256" key="5">
    <source>
        <dbReference type="ARBA" id="ARBA00023242"/>
    </source>
</evidence>
<dbReference type="InterPro" id="IPR002589">
    <property type="entry name" value="Macro_dom"/>
</dbReference>
<keyword evidence="5" id="KW-0539">Nucleus</keyword>
<evidence type="ECO:0000256" key="2">
    <source>
        <dbReference type="ARBA" id="ARBA00022676"/>
    </source>
</evidence>
<feature type="region of interest" description="Disordered" evidence="6">
    <location>
        <begin position="179"/>
        <end position="203"/>
    </location>
</feature>
<dbReference type="GO" id="GO:0003714">
    <property type="term" value="F:transcription corepressor activity"/>
    <property type="evidence" value="ECO:0007669"/>
    <property type="project" value="TreeGrafter"/>
</dbReference>
<reference evidence="8" key="1">
    <citation type="journal article" date="2012" name="Nature">
        <title>The oyster genome reveals stress adaptation and complexity of shell formation.</title>
        <authorList>
            <person name="Zhang G."/>
            <person name="Fang X."/>
            <person name="Guo X."/>
            <person name="Li L."/>
            <person name="Luo R."/>
            <person name="Xu F."/>
            <person name="Yang P."/>
            <person name="Zhang L."/>
            <person name="Wang X."/>
            <person name="Qi H."/>
            <person name="Xiong Z."/>
            <person name="Que H."/>
            <person name="Xie Y."/>
            <person name="Holland P.W."/>
            <person name="Paps J."/>
            <person name="Zhu Y."/>
            <person name="Wu F."/>
            <person name="Chen Y."/>
            <person name="Wang J."/>
            <person name="Peng C."/>
            <person name="Meng J."/>
            <person name="Yang L."/>
            <person name="Liu J."/>
            <person name="Wen B."/>
            <person name="Zhang N."/>
            <person name="Huang Z."/>
            <person name="Zhu Q."/>
            <person name="Feng Y."/>
            <person name="Mount A."/>
            <person name="Hedgecock D."/>
            <person name="Xu Z."/>
            <person name="Liu Y."/>
            <person name="Domazet-Loso T."/>
            <person name="Du Y."/>
            <person name="Sun X."/>
            <person name="Zhang S."/>
            <person name="Liu B."/>
            <person name="Cheng P."/>
            <person name="Jiang X."/>
            <person name="Li J."/>
            <person name="Fan D."/>
            <person name="Wang W."/>
            <person name="Fu W."/>
            <person name="Wang T."/>
            <person name="Wang B."/>
            <person name="Zhang J."/>
            <person name="Peng Z."/>
            <person name="Li Y."/>
            <person name="Li N."/>
            <person name="Wang J."/>
            <person name="Chen M."/>
            <person name="He Y."/>
            <person name="Tan F."/>
            <person name="Song X."/>
            <person name="Zheng Q."/>
            <person name="Huang R."/>
            <person name="Yang H."/>
            <person name="Du X."/>
            <person name="Chen L."/>
            <person name="Yang M."/>
            <person name="Gaffney P.M."/>
            <person name="Wang S."/>
            <person name="Luo L."/>
            <person name="She Z."/>
            <person name="Ming Y."/>
            <person name="Huang W."/>
            <person name="Zhang S."/>
            <person name="Huang B."/>
            <person name="Zhang Y."/>
            <person name="Qu T."/>
            <person name="Ni P."/>
            <person name="Miao G."/>
            <person name="Wang J."/>
            <person name="Wang Q."/>
            <person name="Steinberg C.E."/>
            <person name="Wang H."/>
            <person name="Li N."/>
            <person name="Qian L."/>
            <person name="Zhang G."/>
            <person name="Li Y."/>
            <person name="Yang H."/>
            <person name="Liu X."/>
            <person name="Wang J."/>
            <person name="Yin Y."/>
            <person name="Wang J."/>
        </authorList>
    </citation>
    <scope>NUCLEOTIDE SEQUENCE [LARGE SCALE GENOMIC DNA]</scope>
    <source>
        <strain evidence="8">05x7-T-G4-1.051#20</strain>
    </source>
</reference>
<evidence type="ECO:0000256" key="6">
    <source>
        <dbReference type="SAM" id="MobiDB-lite"/>
    </source>
</evidence>
<dbReference type="PROSITE" id="PS51154">
    <property type="entry name" value="MACRO"/>
    <property type="match status" value="3"/>
</dbReference>
<proteinExistence type="predicted"/>
<dbReference type="GO" id="GO:0010629">
    <property type="term" value="P:negative regulation of gene expression"/>
    <property type="evidence" value="ECO:0007669"/>
    <property type="project" value="TreeGrafter"/>
</dbReference>
<dbReference type="GO" id="GO:0044389">
    <property type="term" value="F:ubiquitin-like protein ligase binding"/>
    <property type="evidence" value="ECO:0007669"/>
    <property type="project" value="TreeGrafter"/>
</dbReference>
<dbReference type="PANTHER" id="PTHR14453">
    <property type="entry name" value="PARP/ZINC FINGER CCCH TYPE DOMAIN CONTAINING PROTEIN"/>
    <property type="match status" value="1"/>
</dbReference>
<dbReference type="InParanoid" id="K1Q2J8"/>
<dbReference type="SMART" id="SM00506">
    <property type="entry name" value="A1pp"/>
    <property type="match status" value="2"/>
</dbReference>
<name>K1Q2J8_MAGGI</name>
<dbReference type="CDD" id="cd02907">
    <property type="entry name" value="Macro_Af1521_BAL-like"/>
    <property type="match status" value="1"/>
</dbReference>
<evidence type="ECO:0000256" key="3">
    <source>
        <dbReference type="ARBA" id="ARBA00022679"/>
    </source>
</evidence>